<evidence type="ECO:0000313" key="14">
    <source>
        <dbReference type="EMBL" id="OGK15779.1"/>
    </source>
</evidence>
<dbReference type="InterPro" id="IPR039657">
    <property type="entry name" value="Dimethylallyltransferase"/>
</dbReference>
<protein>
    <recommendedName>
        <fullName evidence="10">tRNA dimethylallyltransferase</fullName>
        <ecNumber evidence="10">2.5.1.75</ecNumber>
    </recommendedName>
    <alternativeName>
        <fullName evidence="10">Dimethylallyl diphosphate:tRNA dimethylallyltransferase</fullName>
        <shortName evidence="10">DMAPP:tRNA dimethylallyltransferase</shortName>
        <shortName evidence="10">DMATase</shortName>
    </alternativeName>
    <alternativeName>
        <fullName evidence="10">Isopentenyl-diphosphate:tRNA isopentenyltransferase</fullName>
        <shortName evidence="10">IPP transferase</shortName>
        <shortName evidence="10">IPPT</shortName>
        <shortName evidence="10">IPTase</shortName>
    </alternativeName>
</protein>
<feature type="binding site" evidence="10">
    <location>
        <begin position="12"/>
        <end position="17"/>
    </location>
    <ligand>
        <name>substrate</name>
    </ligand>
</feature>
<feature type="site" description="Interaction with substrate tRNA" evidence="10">
    <location>
        <position position="141"/>
    </location>
</feature>
<dbReference type="AlphaFoldDB" id="A0A1F7GA49"/>
<comment type="similarity">
    <text evidence="3 10 13">Belongs to the IPP transferase family.</text>
</comment>
<dbReference type="InterPro" id="IPR027417">
    <property type="entry name" value="P-loop_NTPase"/>
</dbReference>
<evidence type="ECO:0000256" key="9">
    <source>
        <dbReference type="ARBA" id="ARBA00049563"/>
    </source>
</evidence>
<dbReference type="HAMAP" id="MF_00185">
    <property type="entry name" value="IPP_trans"/>
    <property type="match status" value="1"/>
</dbReference>
<name>A0A1F7GA49_9BACT</name>
<evidence type="ECO:0000256" key="10">
    <source>
        <dbReference type="HAMAP-Rule" id="MF_00185"/>
    </source>
</evidence>
<evidence type="ECO:0000256" key="7">
    <source>
        <dbReference type="ARBA" id="ARBA00022840"/>
    </source>
</evidence>
<comment type="cofactor">
    <cofactor evidence="1 10">
        <name>Mg(2+)</name>
        <dbReference type="ChEBI" id="CHEBI:18420"/>
    </cofactor>
</comment>
<feature type="region of interest" description="Interaction with substrate tRNA" evidence="10">
    <location>
        <begin position="35"/>
        <end position="38"/>
    </location>
</feature>
<gene>
    <name evidence="10" type="primary">miaA</name>
    <name evidence="14" type="ORF">A2690_01030</name>
</gene>
<dbReference type="GO" id="GO:0006400">
    <property type="term" value="P:tRNA modification"/>
    <property type="evidence" value="ECO:0007669"/>
    <property type="project" value="TreeGrafter"/>
</dbReference>
<accession>A0A1F7GA49</accession>
<comment type="function">
    <text evidence="2 10 12">Catalyzes the transfer of a dimethylallyl group onto the adenine at position 37 in tRNAs that read codons beginning with uridine, leading to the formation of N6-(dimethylallyl)adenosine (i(6)A).</text>
</comment>
<dbReference type="NCBIfam" id="TIGR00174">
    <property type="entry name" value="miaA"/>
    <property type="match status" value="1"/>
</dbReference>
<keyword evidence="7 10" id="KW-0067">ATP-binding</keyword>
<sequence>MLGQTIVITGQTATGKTSYALNLTKEIDGELVNFDSRQIFKKLDVVAGKDLPRDSHFTLFTKQDNHQVGYYEVGKTRIWLYDIINPNQRFSSFDYSNLAKVVVEDILKRGKTPIFVGGTHLYLKQILYGTDVTVAPDWQLRKKLKNESVASLQRKLRKINSGIFNALNNSEANNPHRLIRKIEIASFPMCSLSFTPGVKEIYTLGRNVIRPKKIIGLRHKTNKLMRMRIKQRVEERLENGAVGEVKKIIKRGVSRDSQAFTSIGIRQIANFIEGNLTKEECVNEWTLREVQYAHRQLTFMRQDKKIIWHEI</sequence>
<proteinExistence type="inferred from homology"/>
<evidence type="ECO:0000256" key="11">
    <source>
        <dbReference type="RuleBase" id="RU003783"/>
    </source>
</evidence>
<evidence type="ECO:0000256" key="2">
    <source>
        <dbReference type="ARBA" id="ARBA00003213"/>
    </source>
</evidence>
<dbReference type="EMBL" id="MFZF01000025">
    <property type="protein sequence ID" value="OGK15779.1"/>
    <property type="molecule type" value="Genomic_DNA"/>
</dbReference>
<organism evidence="14 15">
    <name type="scientific">Candidatus Roizmanbacteria bacterium RIFCSPHIGHO2_01_FULL_39_12b</name>
    <dbReference type="NCBI Taxonomy" id="1802030"/>
    <lineage>
        <taxon>Bacteria</taxon>
        <taxon>Candidatus Roizmaniibacteriota</taxon>
    </lineage>
</organism>
<keyword evidence="4 10" id="KW-0808">Transferase</keyword>
<comment type="caution">
    <text evidence="14">The sequence shown here is derived from an EMBL/GenBank/DDBJ whole genome shotgun (WGS) entry which is preliminary data.</text>
</comment>
<dbReference type="EC" id="2.5.1.75" evidence="10"/>
<evidence type="ECO:0000256" key="12">
    <source>
        <dbReference type="RuleBase" id="RU003784"/>
    </source>
</evidence>
<evidence type="ECO:0000256" key="4">
    <source>
        <dbReference type="ARBA" id="ARBA00022679"/>
    </source>
</evidence>
<dbReference type="Pfam" id="PF01715">
    <property type="entry name" value="IPPT"/>
    <property type="match status" value="1"/>
</dbReference>
<dbReference type="SUPFAM" id="SSF52540">
    <property type="entry name" value="P-loop containing nucleoside triphosphate hydrolases"/>
    <property type="match status" value="1"/>
</dbReference>
<dbReference type="InterPro" id="IPR018022">
    <property type="entry name" value="IPT"/>
</dbReference>
<evidence type="ECO:0000256" key="8">
    <source>
        <dbReference type="ARBA" id="ARBA00022842"/>
    </source>
</evidence>
<dbReference type="Proteomes" id="UP000178372">
    <property type="component" value="Unassembled WGS sequence"/>
</dbReference>
<comment type="caution">
    <text evidence="10">Lacks conserved residue(s) required for the propagation of feature annotation.</text>
</comment>
<evidence type="ECO:0000256" key="3">
    <source>
        <dbReference type="ARBA" id="ARBA00005842"/>
    </source>
</evidence>
<evidence type="ECO:0000256" key="5">
    <source>
        <dbReference type="ARBA" id="ARBA00022694"/>
    </source>
</evidence>
<dbReference type="Gene3D" id="3.40.50.300">
    <property type="entry name" value="P-loop containing nucleotide triphosphate hydrolases"/>
    <property type="match status" value="2"/>
</dbReference>
<keyword evidence="6 10" id="KW-0547">Nucleotide-binding</keyword>
<keyword evidence="8 10" id="KW-0460">Magnesium</keyword>
<dbReference type="GO" id="GO:0052381">
    <property type="term" value="F:tRNA dimethylallyltransferase activity"/>
    <property type="evidence" value="ECO:0007669"/>
    <property type="project" value="UniProtKB-UniRule"/>
</dbReference>
<comment type="subunit">
    <text evidence="10">Monomer.</text>
</comment>
<comment type="catalytic activity">
    <reaction evidence="9 10 11">
        <text>adenosine(37) in tRNA + dimethylallyl diphosphate = N(6)-dimethylallyladenosine(37) in tRNA + diphosphate</text>
        <dbReference type="Rhea" id="RHEA:26482"/>
        <dbReference type="Rhea" id="RHEA-COMP:10162"/>
        <dbReference type="Rhea" id="RHEA-COMP:10375"/>
        <dbReference type="ChEBI" id="CHEBI:33019"/>
        <dbReference type="ChEBI" id="CHEBI:57623"/>
        <dbReference type="ChEBI" id="CHEBI:74411"/>
        <dbReference type="ChEBI" id="CHEBI:74415"/>
        <dbReference type="EC" id="2.5.1.75"/>
    </reaction>
</comment>
<evidence type="ECO:0000313" key="15">
    <source>
        <dbReference type="Proteomes" id="UP000178372"/>
    </source>
</evidence>
<evidence type="ECO:0000256" key="6">
    <source>
        <dbReference type="ARBA" id="ARBA00022741"/>
    </source>
</evidence>
<dbReference type="PANTHER" id="PTHR11088">
    <property type="entry name" value="TRNA DIMETHYLALLYLTRANSFERASE"/>
    <property type="match status" value="1"/>
</dbReference>
<dbReference type="GO" id="GO:0005524">
    <property type="term" value="F:ATP binding"/>
    <property type="evidence" value="ECO:0007669"/>
    <property type="project" value="UniProtKB-UniRule"/>
</dbReference>
<reference evidence="14 15" key="1">
    <citation type="journal article" date="2016" name="Nat. Commun.">
        <title>Thousands of microbial genomes shed light on interconnected biogeochemical processes in an aquifer system.</title>
        <authorList>
            <person name="Anantharaman K."/>
            <person name="Brown C.T."/>
            <person name="Hug L.A."/>
            <person name="Sharon I."/>
            <person name="Castelle C.J."/>
            <person name="Probst A.J."/>
            <person name="Thomas B.C."/>
            <person name="Singh A."/>
            <person name="Wilkins M.J."/>
            <person name="Karaoz U."/>
            <person name="Brodie E.L."/>
            <person name="Williams K.H."/>
            <person name="Hubbard S.S."/>
            <person name="Banfield J.F."/>
        </authorList>
    </citation>
    <scope>NUCLEOTIDE SEQUENCE [LARGE SCALE GENOMIC DNA]</scope>
</reference>
<feature type="binding site" evidence="10">
    <location>
        <begin position="10"/>
        <end position="17"/>
    </location>
    <ligand>
        <name>ATP</name>
        <dbReference type="ChEBI" id="CHEBI:30616"/>
    </ligand>
</feature>
<feature type="site" description="Interaction with substrate tRNA" evidence="10">
    <location>
        <position position="119"/>
    </location>
</feature>
<evidence type="ECO:0000256" key="1">
    <source>
        <dbReference type="ARBA" id="ARBA00001946"/>
    </source>
</evidence>
<keyword evidence="5 10" id="KW-0819">tRNA processing</keyword>
<dbReference type="PANTHER" id="PTHR11088:SF60">
    <property type="entry name" value="TRNA DIMETHYLALLYLTRANSFERASE"/>
    <property type="match status" value="1"/>
</dbReference>
<evidence type="ECO:0000256" key="13">
    <source>
        <dbReference type="RuleBase" id="RU003785"/>
    </source>
</evidence>